<protein>
    <recommendedName>
        <fullName evidence="6">Poly [ADP-ribose] polymerase</fullName>
        <shortName evidence="6">PARP</shortName>
        <ecNumber evidence="6">2.4.2.-</ecNumber>
    </recommendedName>
</protein>
<organism evidence="9 10">
    <name type="scientific">Cryptolaemus montrouzieri</name>
    <dbReference type="NCBI Taxonomy" id="559131"/>
    <lineage>
        <taxon>Eukaryota</taxon>
        <taxon>Metazoa</taxon>
        <taxon>Ecdysozoa</taxon>
        <taxon>Arthropoda</taxon>
        <taxon>Hexapoda</taxon>
        <taxon>Insecta</taxon>
        <taxon>Pterygota</taxon>
        <taxon>Neoptera</taxon>
        <taxon>Endopterygota</taxon>
        <taxon>Coleoptera</taxon>
        <taxon>Polyphaga</taxon>
        <taxon>Cucujiformia</taxon>
        <taxon>Coccinelloidea</taxon>
        <taxon>Coccinellidae</taxon>
        <taxon>Scymninae</taxon>
        <taxon>Scymnini</taxon>
        <taxon>Cryptolaemus</taxon>
    </lineage>
</organism>
<dbReference type="SUPFAM" id="SSF56399">
    <property type="entry name" value="ADP-ribosylation"/>
    <property type="match status" value="1"/>
</dbReference>
<evidence type="ECO:0000313" key="9">
    <source>
        <dbReference type="EMBL" id="KAL3290128.1"/>
    </source>
</evidence>
<keyword evidence="2 6" id="KW-0808">Transferase</keyword>
<dbReference type="GO" id="GO:0016779">
    <property type="term" value="F:nucleotidyltransferase activity"/>
    <property type="evidence" value="ECO:0007669"/>
    <property type="project" value="UniProtKB-KW"/>
</dbReference>
<evidence type="ECO:0000256" key="7">
    <source>
        <dbReference type="SAM" id="MobiDB-lite"/>
    </source>
</evidence>
<dbReference type="InterPro" id="IPR051838">
    <property type="entry name" value="ARTD_PARP"/>
</dbReference>
<dbReference type="Pfam" id="PF18084">
    <property type="entry name" value="ARTD15_N"/>
    <property type="match status" value="1"/>
</dbReference>
<comment type="caution">
    <text evidence="9">The sequence shown here is derived from an EMBL/GenBank/DDBJ whole genome shotgun (WGS) entry which is preliminary data.</text>
</comment>
<keyword evidence="1 6" id="KW-0328">Glycosyltransferase</keyword>
<dbReference type="AlphaFoldDB" id="A0ABD2PGK3"/>
<keyword evidence="4 6" id="KW-0520">NAD</keyword>
<name>A0ABD2PGK3_9CUCU</name>
<gene>
    <name evidence="9" type="ORF">HHI36_023493</name>
</gene>
<sequence>MKNINMLETEGNIDGVGNIQVRRDSNSVQVVTNAIETNFKGCDMVLTLFIAALNSYRSDHCLRPFPSNFIKDNVKDISRLRNLCDKIPPLEEFLAQPLICSDEMLLLLSWLFVEKSFPSLELLPFSSNILPNNIPDFYKPQFVFEVHYHPKIEELFKFRKGDKDVILAYHGSHIDNFYSILKVGLQQHFSLEKETLFGKGIYLSSECSVSGHYSPFGQTWKNSSLGNKHSIIAICEIINDIHKVKCKDSDNRNRSINENSTAEVRRNTL</sequence>
<keyword evidence="10" id="KW-1185">Reference proteome</keyword>
<evidence type="ECO:0000256" key="5">
    <source>
        <dbReference type="ARBA" id="ARBA00024347"/>
    </source>
</evidence>
<feature type="region of interest" description="Disordered" evidence="7">
    <location>
        <begin position="249"/>
        <end position="269"/>
    </location>
</feature>
<reference evidence="9 10" key="1">
    <citation type="journal article" date="2021" name="BMC Biol.">
        <title>Horizontally acquired antibacterial genes associated with adaptive radiation of ladybird beetles.</title>
        <authorList>
            <person name="Li H.S."/>
            <person name="Tang X.F."/>
            <person name="Huang Y.H."/>
            <person name="Xu Z.Y."/>
            <person name="Chen M.L."/>
            <person name="Du X.Y."/>
            <person name="Qiu B.Y."/>
            <person name="Chen P.T."/>
            <person name="Zhang W."/>
            <person name="Slipinski A."/>
            <person name="Escalona H.E."/>
            <person name="Waterhouse R.M."/>
            <person name="Zwick A."/>
            <person name="Pang H."/>
        </authorList>
    </citation>
    <scope>NUCLEOTIDE SEQUENCE [LARGE SCALE GENOMIC DNA]</scope>
    <source>
        <strain evidence="9">SYSU2018</strain>
    </source>
</reference>
<evidence type="ECO:0000256" key="6">
    <source>
        <dbReference type="RuleBase" id="RU362114"/>
    </source>
</evidence>
<dbReference type="PROSITE" id="PS51059">
    <property type="entry name" value="PARP_CATALYTIC"/>
    <property type="match status" value="1"/>
</dbReference>
<keyword evidence="3" id="KW-0548">Nucleotidyltransferase</keyword>
<evidence type="ECO:0000256" key="1">
    <source>
        <dbReference type="ARBA" id="ARBA00022676"/>
    </source>
</evidence>
<dbReference type="Gene3D" id="3.90.228.10">
    <property type="match status" value="1"/>
</dbReference>
<proteinExistence type="inferred from homology"/>
<evidence type="ECO:0000256" key="3">
    <source>
        <dbReference type="ARBA" id="ARBA00022695"/>
    </source>
</evidence>
<dbReference type="EC" id="2.4.2.-" evidence="6"/>
<accession>A0ABD2PGK3</accession>
<dbReference type="GO" id="GO:0003950">
    <property type="term" value="F:NAD+ poly-ADP-ribosyltransferase activity"/>
    <property type="evidence" value="ECO:0007669"/>
    <property type="project" value="UniProtKB-UniRule"/>
</dbReference>
<dbReference type="EMBL" id="JABFTP020000186">
    <property type="protein sequence ID" value="KAL3290128.1"/>
    <property type="molecule type" value="Genomic_DNA"/>
</dbReference>
<evidence type="ECO:0000313" key="10">
    <source>
        <dbReference type="Proteomes" id="UP001516400"/>
    </source>
</evidence>
<dbReference type="Pfam" id="PF00644">
    <property type="entry name" value="PARP"/>
    <property type="match status" value="1"/>
</dbReference>
<evidence type="ECO:0000259" key="8">
    <source>
        <dbReference type="PROSITE" id="PS51059"/>
    </source>
</evidence>
<comment type="similarity">
    <text evidence="5">Belongs to the ARTD/PARP family.</text>
</comment>
<dbReference type="PANTHER" id="PTHR21328">
    <property type="entry name" value="POLY ADP-RIBOSE POLYMERASE FAMILY, MEMBER PARP"/>
    <property type="match status" value="1"/>
</dbReference>
<evidence type="ECO:0000256" key="2">
    <source>
        <dbReference type="ARBA" id="ARBA00022679"/>
    </source>
</evidence>
<dbReference type="InterPro" id="IPR012317">
    <property type="entry name" value="Poly(ADP-ribose)pol_cat_dom"/>
</dbReference>
<feature type="domain" description="PARP catalytic" evidence="8">
    <location>
        <begin position="99"/>
        <end position="269"/>
    </location>
</feature>
<evidence type="ECO:0000256" key="4">
    <source>
        <dbReference type="ARBA" id="ARBA00023027"/>
    </source>
</evidence>
<dbReference type="InterPro" id="IPR041400">
    <property type="entry name" value="PARP16_N"/>
</dbReference>
<dbReference type="Proteomes" id="UP001516400">
    <property type="component" value="Unassembled WGS sequence"/>
</dbReference>